<sequence length="210" mass="22742">MSATPGTTVTPVLVAELAVEGETMPVYAHLVEHRGVRVLVDTGLEELHPLVADMAPRVLPWHGPAGLDLAGVDLVVNTHLHVDHCGGNRLFPGVPIHVQQRELDDARGPDSHTIREWVDFPGARYEPADGEVELLPGLRLLPAPGHTPGSQVVVVEDAEGVTVVCGDTAVWHGQLDEPEDEGQRLVRSLQPHTVWLTHTHQPWRPSAPSS</sequence>
<evidence type="ECO:0000256" key="4">
    <source>
        <dbReference type="ARBA" id="ARBA00022801"/>
    </source>
</evidence>
<dbReference type="Proteomes" id="UP000199022">
    <property type="component" value="Unassembled WGS sequence"/>
</dbReference>
<keyword evidence="5" id="KW-0862">Zinc</keyword>
<evidence type="ECO:0000256" key="3">
    <source>
        <dbReference type="ARBA" id="ARBA00022723"/>
    </source>
</evidence>
<dbReference type="OrthoDB" id="3196337at2"/>
<keyword evidence="4 7" id="KW-0378">Hydrolase</keyword>
<evidence type="ECO:0000256" key="5">
    <source>
        <dbReference type="ARBA" id="ARBA00022833"/>
    </source>
</evidence>
<evidence type="ECO:0000256" key="2">
    <source>
        <dbReference type="ARBA" id="ARBA00007749"/>
    </source>
</evidence>
<dbReference type="STRING" id="1225127.SAMN05661030_3136"/>
<dbReference type="PANTHER" id="PTHR42978">
    <property type="entry name" value="QUORUM-QUENCHING LACTONASE YTNP-RELATED-RELATED"/>
    <property type="match status" value="1"/>
</dbReference>
<evidence type="ECO:0000313" key="7">
    <source>
        <dbReference type="EMBL" id="SFD29997.1"/>
    </source>
</evidence>
<dbReference type="AlphaFoldDB" id="A0A1I1R734"/>
<dbReference type="SMART" id="SM00849">
    <property type="entry name" value="Lactamase_B"/>
    <property type="match status" value="1"/>
</dbReference>
<dbReference type="EMBL" id="FOMD01000003">
    <property type="protein sequence ID" value="SFD29997.1"/>
    <property type="molecule type" value="Genomic_DNA"/>
</dbReference>
<keyword evidence="3" id="KW-0479">Metal-binding</keyword>
<reference evidence="8" key="1">
    <citation type="submission" date="2016-10" db="EMBL/GenBank/DDBJ databases">
        <authorList>
            <person name="Varghese N."/>
            <person name="Submissions S."/>
        </authorList>
    </citation>
    <scope>NUCLEOTIDE SEQUENCE [LARGE SCALE GENOMIC DNA]</scope>
    <source>
        <strain evidence="8">DSM 45962</strain>
    </source>
</reference>
<dbReference type="PANTHER" id="PTHR42978:SF2">
    <property type="entry name" value="102 KBASES UNSTABLE REGION: FROM 1 TO 119443"/>
    <property type="match status" value="1"/>
</dbReference>
<evidence type="ECO:0000313" key="8">
    <source>
        <dbReference type="Proteomes" id="UP000199022"/>
    </source>
</evidence>
<dbReference type="InterPro" id="IPR001279">
    <property type="entry name" value="Metallo-B-lactamas"/>
</dbReference>
<dbReference type="RefSeq" id="WP_091560884.1">
    <property type="nucleotide sequence ID" value="NZ_BNAC01000001.1"/>
</dbReference>
<accession>A0A1I1R734</accession>
<keyword evidence="8" id="KW-1185">Reference proteome</keyword>
<dbReference type="InterPro" id="IPR036866">
    <property type="entry name" value="RibonucZ/Hydroxyglut_hydro"/>
</dbReference>
<organism evidence="7 8">
    <name type="scientific">Klenkia taihuensis</name>
    <dbReference type="NCBI Taxonomy" id="1225127"/>
    <lineage>
        <taxon>Bacteria</taxon>
        <taxon>Bacillati</taxon>
        <taxon>Actinomycetota</taxon>
        <taxon>Actinomycetes</taxon>
        <taxon>Geodermatophilales</taxon>
        <taxon>Geodermatophilaceae</taxon>
        <taxon>Klenkia</taxon>
    </lineage>
</organism>
<evidence type="ECO:0000256" key="1">
    <source>
        <dbReference type="ARBA" id="ARBA00001947"/>
    </source>
</evidence>
<dbReference type="SUPFAM" id="SSF56281">
    <property type="entry name" value="Metallo-hydrolase/oxidoreductase"/>
    <property type="match status" value="1"/>
</dbReference>
<dbReference type="GO" id="GO:0016787">
    <property type="term" value="F:hydrolase activity"/>
    <property type="evidence" value="ECO:0007669"/>
    <property type="project" value="UniProtKB-KW"/>
</dbReference>
<comment type="cofactor">
    <cofactor evidence="1">
        <name>Zn(2+)</name>
        <dbReference type="ChEBI" id="CHEBI:29105"/>
    </cofactor>
</comment>
<dbReference type="Gene3D" id="3.60.15.10">
    <property type="entry name" value="Ribonuclease Z/Hydroxyacylglutathione hydrolase-like"/>
    <property type="match status" value="1"/>
</dbReference>
<gene>
    <name evidence="7" type="ORF">SAMN05661030_3136</name>
</gene>
<proteinExistence type="inferred from homology"/>
<dbReference type="GO" id="GO:0046872">
    <property type="term" value="F:metal ion binding"/>
    <property type="evidence" value="ECO:0007669"/>
    <property type="project" value="UniProtKB-KW"/>
</dbReference>
<protein>
    <submittedName>
        <fullName evidence="7">N-acyl homoserine lactone hydrolase</fullName>
    </submittedName>
</protein>
<evidence type="ECO:0000259" key="6">
    <source>
        <dbReference type="SMART" id="SM00849"/>
    </source>
</evidence>
<dbReference type="Pfam" id="PF00753">
    <property type="entry name" value="Lactamase_B"/>
    <property type="match status" value="1"/>
</dbReference>
<feature type="domain" description="Metallo-beta-lactamase" evidence="6">
    <location>
        <begin position="25"/>
        <end position="198"/>
    </location>
</feature>
<dbReference type="InterPro" id="IPR051013">
    <property type="entry name" value="MBL_superfamily_lactonases"/>
</dbReference>
<name>A0A1I1R734_9ACTN</name>
<comment type="similarity">
    <text evidence="2">Belongs to the metallo-beta-lactamase superfamily.</text>
</comment>